<proteinExistence type="predicted"/>
<evidence type="ECO:0000313" key="3">
    <source>
        <dbReference type="EMBL" id="CAD8860904.1"/>
    </source>
</evidence>
<feature type="compositionally biased region" description="Basic and acidic residues" evidence="1">
    <location>
        <begin position="489"/>
        <end position="516"/>
    </location>
</feature>
<reference evidence="3" key="1">
    <citation type="submission" date="2021-01" db="EMBL/GenBank/DDBJ databases">
        <authorList>
            <person name="Corre E."/>
            <person name="Pelletier E."/>
            <person name="Niang G."/>
            <person name="Scheremetjew M."/>
            <person name="Finn R."/>
            <person name="Kale V."/>
            <person name="Holt S."/>
            <person name="Cochrane G."/>
            <person name="Meng A."/>
            <person name="Brown T."/>
            <person name="Cohen L."/>
        </authorList>
    </citation>
    <scope>NUCLEOTIDE SEQUENCE</scope>
</reference>
<name>A0A7S1AQ30_NOCSC</name>
<keyword evidence="2" id="KW-0732">Signal</keyword>
<feature type="region of interest" description="Disordered" evidence="1">
    <location>
        <begin position="638"/>
        <end position="669"/>
    </location>
</feature>
<protein>
    <submittedName>
        <fullName evidence="3">Uncharacterized protein</fullName>
    </submittedName>
</protein>
<evidence type="ECO:0000256" key="2">
    <source>
        <dbReference type="SAM" id="SignalP"/>
    </source>
</evidence>
<feature type="region of interest" description="Disordered" evidence="1">
    <location>
        <begin position="479"/>
        <end position="516"/>
    </location>
</feature>
<feature type="chain" id="PRO_5031318857" evidence="2">
    <location>
        <begin position="22"/>
        <end position="669"/>
    </location>
</feature>
<dbReference type="Gene3D" id="2.60.120.330">
    <property type="entry name" value="B-lactam Antibiotic, Isopenicillin N Synthase, Chain"/>
    <property type="match status" value="1"/>
</dbReference>
<evidence type="ECO:0000256" key="1">
    <source>
        <dbReference type="SAM" id="MobiDB-lite"/>
    </source>
</evidence>
<organism evidence="3">
    <name type="scientific">Noctiluca scintillans</name>
    <name type="common">Sea sparkle</name>
    <name type="synonym">Red tide dinoflagellate</name>
    <dbReference type="NCBI Taxonomy" id="2966"/>
    <lineage>
        <taxon>Eukaryota</taxon>
        <taxon>Sar</taxon>
        <taxon>Alveolata</taxon>
        <taxon>Dinophyceae</taxon>
        <taxon>Noctilucales</taxon>
        <taxon>Noctilucaceae</taxon>
        <taxon>Noctiluca</taxon>
    </lineage>
</organism>
<feature type="compositionally biased region" description="Basic and acidic residues" evidence="1">
    <location>
        <begin position="645"/>
        <end position="669"/>
    </location>
</feature>
<dbReference type="InterPro" id="IPR027443">
    <property type="entry name" value="IPNS-like_sf"/>
</dbReference>
<accession>A0A7S1AQ30</accession>
<gene>
    <name evidence="3" type="ORF">NSCI0253_LOCUS35259</name>
</gene>
<sequence>MRWVPVAVVLSGFHLGPVALGQPQGQPQKIQPPKWLSDEGKDLFTEVNDEEHWFGNAACDGREKLLKAMAGKSEKDSADHRVRVLLHLGLCEYRKGNYKKSGQRIDSAIGEMNVPSEDVLMKNPPMAPIPLMKQAAIAMQNHELTQAGTALRRTREVIDRNLRKTLKMLHKQLEQQGSVPPLEMLIAEIPGFGYTGDLMPNLVMQVPQLKQDLQWMELVEAALDNSDKLLAQVDASVPAKRSRLSVSKSQSKAGSLLYVRTLATGPLHTAKASLAAQQLIDLGVTKAFVKEGASKEKSASLLAHTREGGGCKQFPKTCEKLDKVEDVKSNGFGDTRVLVVKAGKKQELDLCNTNANVGILVAATEGAKVSVGSSGEEAVLEAGTPTVVDFCQKVVIEASEATPVLFAQAWHPEFAAVERSGELRARSEAFGLSEDEVKAATKVVNDYAKKSWDKVAKAWRQNSPLISDIKSSLKAEAEALQQQQEAAAEEARRMDEANDETRKKNLEELERKRADKRKAEELAEAKRLEHKRKLEMERANRDPWLNAPEVLAAEQNLADLKEARRDANAKLEFDLSTQLTKDISAAERQVKKVIKQAKKTYKKAAKESQGDGVQQPVNDHAEELAKLKAELEEVSKKKVAASDAEEYKEAKRLKQEESKLQEQISKLEL</sequence>
<feature type="signal peptide" evidence="2">
    <location>
        <begin position="1"/>
        <end position="21"/>
    </location>
</feature>
<dbReference type="EMBL" id="HBFQ01049455">
    <property type="protein sequence ID" value="CAD8860904.1"/>
    <property type="molecule type" value="Transcribed_RNA"/>
</dbReference>
<dbReference type="AlphaFoldDB" id="A0A7S1AQ30"/>